<dbReference type="AlphaFoldDB" id="A0A447UM13"/>
<dbReference type="EMBL" id="LR134204">
    <property type="protein sequence ID" value="VEB90508.1"/>
    <property type="molecule type" value="Genomic_DNA"/>
</dbReference>
<dbReference type="Proteomes" id="UP000270272">
    <property type="component" value="Chromosome"/>
</dbReference>
<dbReference type="InterPro" id="IPR048458">
    <property type="entry name" value="MalQ_N"/>
</dbReference>
<reference evidence="2 3" key="1">
    <citation type="submission" date="2018-12" db="EMBL/GenBank/DDBJ databases">
        <authorList>
            <consortium name="Pathogen Informatics"/>
        </authorList>
    </citation>
    <scope>NUCLEOTIDE SEQUENCE [LARGE SCALE GENOMIC DNA]</scope>
    <source>
        <strain evidence="2 3">NCTC11075</strain>
    </source>
</reference>
<protein>
    <submittedName>
        <fullName evidence="2">4-alpha-glucanotransferase</fullName>
    </submittedName>
</protein>
<dbReference type="Pfam" id="PF21226">
    <property type="entry name" value="MalQ_N"/>
    <property type="match status" value="1"/>
</dbReference>
<proteinExistence type="predicted"/>
<evidence type="ECO:0000313" key="3">
    <source>
        <dbReference type="Proteomes" id="UP000270272"/>
    </source>
</evidence>
<organism evidence="2 3">
    <name type="scientific">Citrobacter koseri</name>
    <name type="common">Citrobacter diversus</name>
    <dbReference type="NCBI Taxonomy" id="545"/>
    <lineage>
        <taxon>Bacteria</taxon>
        <taxon>Pseudomonadati</taxon>
        <taxon>Pseudomonadota</taxon>
        <taxon>Gammaproteobacteria</taxon>
        <taxon>Enterobacterales</taxon>
        <taxon>Enterobacteriaceae</taxon>
        <taxon>Citrobacter</taxon>
    </lineage>
</organism>
<sequence>MERKRLDNAALAAGISPNYINAHGKPQSIGAETKRRLLDAMHRATAATKVAVTPVPNVMVYTAGKKMPLAVEGSGDFSWLLTTEEGVQHKGHATGGKAFTLPAKLPEGYHTLTLTQGEQRTHCRIIVAPKRCYEPQALLTGQKLWGACVQLYTLRSEKKLGDWRLWRSPVDADGCCETRRRIYWPEPDSRPLPGKPGERQPVQPLIPPLAECHLYRRECR</sequence>
<dbReference type="GO" id="GO:0016740">
    <property type="term" value="F:transferase activity"/>
    <property type="evidence" value="ECO:0007669"/>
    <property type="project" value="UniProtKB-KW"/>
</dbReference>
<keyword evidence="2" id="KW-0808">Transferase</keyword>
<gene>
    <name evidence="2" type="primary">malQ_2</name>
    <name evidence="2" type="ORF">NCTC11075_02551</name>
</gene>
<accession>A0A447UM13</accession>
<evidence type="ECO:0000259" key="1">
    <source>
        <dbReference type="Pfam" id="PF21226"/>
    </source>
</evidence>
<name>A0A447UM13_CITKO</name>
<evidence type="ECO:0000313" key="2">
    <source>
        <dbReference type="EMBL" id="VEB90508.1"/>
    </source>
</evidence>
<feature type="domain" description="MalQ N-terminal beta-sandwich" evidence="1">
    <location>
        <begin position="55"/>
        <end position="129"/>
    </location>
</feature>